<evidence type="ECO:0000313" key="1">
    <source>
        <dbReference type="EMBL" id="RHE31273.1"/>
    </source>
</evidence>
<dbReference type="PANTHER" id="PTHR11373">
    <property type="entry name" value="DEOXYNUCLEOSIDE TRIPHOSPHATE TRIPHOSPHOHYDROLASE"/>
    <property type="match status" value="1"/>
</dbReference>
<sequence>MKKKMRQVTDSVHETIFLSELESELIATPYFYRLHDIYQSSTVYMTFPSNRTKRYEHSLGTMELASSMLFSAVSNASQETRDELFKKLRFHFGNIFDLAICRSGSQVAEYFTKYRNKIDEIFMGLEDDQDSESMLQSIISNDIRIAVANGCFADSALDHFQYYQLNAESKNDADNIENLFLYRCLLQAVRIVALFHDVGHPPYSHIIEDVLKKLYEKSQSTECGWDIKKNNAFQQIMKQYATQNEQESYKCQTIYNDTSLPSSALHERIGLSLLQLAINDVIPELLSDVADSDKGRSCKISSILYYIFVVELAIGMLVEKNNFFKSFHKIVDGILDADRLDYIMRDSLNSGVDWGKVPYKRLINSAKLFFIKKDLDGNKLSEEDQVFVIAYPKKVSDDIVDLLLTRYKIFARINFHHRCMKTSVALQSAVLELAEDYLKNPKGKEINSEINVLWSALNMGAGDRRIRIIQWNDSWLISVLHKALVRIMLDKKNEKALRENLEEILLNKKRYYTLIKRGSDSQAFVHKIFEYADISDERLEKLKQKEYEKYYSTKKANEKVTDILKEPDMNAEESLIRIRDLEKIKKSGDLELLNSLMPLKGLCVNDTIRDALEVMKSKALIEDYKVFTNDGRRKTGLPSHKTLLDEIYLYDNDRYEVFDDGETLKPQISSIEKNVPWTYIYFVPSKSCKDIEGLSKKIFDETAKAVGYSLRKRYCELFGE</sequence>
<accession>A0A414IS81</accession>
<dbReference type="GO" id="GO:0008832">
    <property type="term" value="F:dGTPase activity"/>
    <property type="evidence" value="ECO:0007669"/>
    <property type="project" value="TreeGrafter"/>
</dbReference>
<reference evidence="1 2" key="1">
    <citation type="submission" date="2018-08" db="EMBL/GenBank/DDBJ databases">
        <title>A genome reference for cultivated species of the human gut microbiota.</title>
        <authorList>
            <person name="Zou Y."/>
            <person name="Xue W."/>
            <person name="Luo G."/>
        </authorList>
    </citation>
    <scope>NUCLEOTIDE SEQUENCE [LARGE SCALE GENOMIC DNA]</scope>
    <source>
        <strain evidence="1 2">AM29-10</strain>
    </source>
</reference>
<proteinExistence type="predicted"/>
<comment type="caution">
    <text evidence="1">The sequence shown here is derived from an EMBL/GenBank/DDBJ whole genome shotgun (WGS) entry which is preliminary data.</text>
</comment>
<dbReference type="GO" id="GO:0006203">
    <property type="term" value="P:dGTP catabolic process"/>
    <property type="evidence" value="ECO:0007669"/>
    <property type="project" value="TreeGrafter"/>
</dbReference>
<gene>
    <name evidence="1" type="ORF">DW753_10820</name>
</gene>
<dbReference type="PANTHER" id="PTHR11373:SF4">
    <property type="entry name" value="DEOXYNUCLEOSIDE TRIPHOSPHATE TRIPHOSPHOHYDROLASE SAMHD1"/>
    <property type="match status" value="1"/>
</dbReference>
<dbReference type="InterPro" id="IPR050135">
    <property type="entry name" value="dGTPase-like"/>
</dbReference>
<organism evidence="1 2">
    <name type="scientific">Agathobacter rectalis</name>
    <dbReference type="NCBI Taxonomy" id="39491"/>
    <lineage>
        <taxon>Bacteria</taxon>
        <taxon>Bacillati</taxon>
        <taxon>Bacillota</taxon>
        <taxon>Clostridia</taxon>
        <taxon>Lachnospirales</taxon>
        <taxon>Lachnospiraceae</taxon>
        <taxon>Agathobacter</taxon>
    </lineage>
</organism>
<dbReference type="Gene3D" id="1.10.3210.10">
    <property type="entry name" value="Hypothetical protein af1432"/>
    <property type="match status" value="1"/>
</dbReference>
<name>A0A414IS81_9FIRM</name>
<protein>
    <recommendedName>
        <fullName evidence="3">HD domain-containing protein</fullName>
    </recommendedName>
</protein>
<dbReference type="RefSeq" id="WP_117997771.1">
    <property type="nucleotide sequence ID" value="NZ_QRWI01000014.1"/>
</dbReference>
<dbReference type="EMBL" id="QSKC01000014">
    <property type="protein sequence ID" value="RHE31273.1"/>
    <property type="molecule type" value="Genomic_DNA"/>
</dbReference>
<dbReference type="SUPFAM" id="SSF109604">
    <property type="entry name" value="HD-domain/PDEase-like"/>
    <property type="match status" value="1"/>
</dbReference>
<dbReference type="Proteomes" id="UP000285290">
    <property type="component" value="Unassembled WGS sequence"/>
</dbReference>
<evidence type="ECO:0008006" key="3">
    <source>
        <dbReference type="Google" id="ProtNLM"/>
    </source>
</evidence>
<evidence type="ECO:0000313" key="2">
    <source>
        <dbReference type="Proteomes" id="UP000285290"/>
    </source>
</evidence>
<dbReference type="AlphaFoldDB" id="A0A414IS81"/>